<proteinExistence type="predicted"/>
<dbReference type="GO" id="GO:0005840">
    <property type="term" value="C:ribosome"/>
    <property type="evidence" value="ECO:0007669"/>
    <property type="project" value="UniProtKB-KW"/>
</dbReference>
<reference evidence="4" key="1">
    <citation type="submission" date="2017-09" db="EMBL/GenBank/DDBJ databases">
        <title>Metaegenomics of thermophilic ammonia-oxidizing enrichment culture.</title>
        <authorList>
            <person name="Kato S."/>
            <person name="Suzuki K."/>
        </authorList>
    </citation>
    <scope>NUCLEOTIDE SEQUENCE [LARGE SCALE GENOMIC DNA]</scope>
</reference>
<sequence length="251" mass="27858">MPVRLWLTCPADVMPPMLARLQWLGVRRLQRYLYGPLCRVSALLPDTTDTPLRVHWLWEQGRQQGLTVYLYAGNDTDLPFALPFLPPLRTEQGVFGSIRHPTTQLCLALLQAVGLDAKRVLDIGTGTGVLAVAALAGGARQVIATDIASTAARLAAFNLARYPSERWAVVVCDLASALRGCFDLVCCNISADVLPPLLSHLQHDLACDALIVSGFTAPEWRSVRRWLRSRGWCVDQWRFLNGWLAAFARRL</sequence>
<dbReference type="Gene3D" id="3.40.50.150">
    <property type="entry name" value="Vaccinia Virus protein VP39"/>
    <property type="match status" value="1"/>
</dbReference>
<keyword evidence="3" id="KW-0687">Ribonucleoprotein</keyword>
<keyword evidence="1 3" id="KW-0489">Methyltransferase</keyword>
<evidence type="ECO:0000313" key="3">
    <source>
        <dbReference type="EMBL" id="GBC99382.1"/>
    </source>
</evidence>
<dbReference type="Pfam" id="PF06325">
    <property type="entry name" value="PrmA"/>
    <property type="match status" value="1"/>
</dbReference>
<protein>
    <submittedName>
        <fullName evidence="3">Ribosomal protein L11 methyltransferase</fullName>
        <ecNumber evidence="3">2.1.1.-</ecNumber>
    </submittedName>
</protein>
<dbReference type="EMBL" id="BEHT01000026">
    <property type="protein sequence ID" value="GBC99382.1"/>
    <property type="molecule type" value="Genomic_DNA"/>
</dbReference>
<evidence type="ECO:0000256" key="1">
    <source>
        <dbReference type="ARBA" id="ARBA00022603"/>
    </source>
</evidence>
<dbReference type="SUPFAM" id="SSF53335">
    <property type="entry name" value="S-adenosyl-L-methionine-dependent methyltransferases"/>
    <property type="match status" value="1"/>
</dbReference>
<organism evidence="3 4">
    <name type="scientific">Candidatus Fervidibacter japonicus</name>
    <dbReference type="NCBI Taxonomy" id="2035412"/>
    <lineage>
        <taxon>Bacteria</taxon>
        <taxon>Candidatus Fervidibacterota</taxon>
        <taxon>Candidatus Fervidibacter</taxon>
    </lineage>
</organism>
<gene>
    <name evidence="3" type="primary">prmA_3</name>
    <name evidence="3" type="ORF">HRbin17_01904</name>
</gene>
<dbReference type="Proteomes" id="UP000236173">
    <property type="component" value="Unassembled WGS sequence"/>
</dbReference>
<evidence type="ECO:0000313" key="4">
    <source>
        <dbReference type="Proteomes" id="UP000236173"/>
    </source>
</evidence>
<evidence type="ECO:0000256" key="2">
    <source>
        <dbReference type="ARBA" id="ARBA00022679"/>
    </source>
</evidence>
<name>A0A2H5XDX8_9BACT</name>
<dbReference type="InterPro" id="IPR029063">
    <property type="entry name" value="SAM-dependent_MTases_sf"/>
</dbReference>
<dbReference type="EC" id="2.1.1.-" evidence="3"/>
<dbReference type="PANTHER" id="PTHR43648">
    <property type="entry name" value="ELECTRON TRANSFER FLAVOPROTEIN BETA SUBUNIT LYSINE METHYLTRANSFERASE"/>
    <property type="match status" value="1"/>
</dbReference>
<dbReference type="CDD" id="cd02440">
    <property type="entry name" value="AdoMet_MTases"/>
    <property type="match status" value="1"/>
</dbReference>
<dbReference type="GO" id="GO:0032259">
    <property type="term" value="P:methylation"/>
    <property type="evidence" value="ECO:0007669"/>
    <property type="project" value="UniProtKB-KW"/>
</dbReference>
<comment type="caution">
    <text evidence="3">The sequence shown here is derived from an EMBL/GenBank/DDBJ whole genome shotgun (WGS) entry which is preliminary data.</text>
</comment>
<keyword evidence="2 3" id="KW-0808">Transferase</keyword>
<dbReference type="GO" id="GO:0008276">
    <property type="term" value="F:protein methyltransferase activity"/>
    <property type="evidence" value="ECO:0007669"/>
    <property type="project" value="TreeGrafter"/>
</dbReference>
<accession>A0A2H5XDX8</accession>
<keyword evidence="3" id="KW-0689">Ribosomal protein</keyword>
<dbReference type="AlphaFoldDB" id="A0A2H5XDX8"/>
<dbReference type="InterPro" id="IPR050078">
    <property type="entry name" value="Ribosomal_L11_MeTrfase_PrmA"/>
</dbReference>
<dbReference type="PANTHER" id="PTHR43648:SF1">
    <property type="entry name" value="ELECTRON TRANSFER FLAVOPROTEIN BETA SUBUNIT LYSINE METHYLTRANSFERASE"/>
    <property type="match status" value="1"/>
</dbReference>